<keyword evidence="6" id="KW-1278">Translocase</keyword>
<feature type="transmembrane region" description="Helical" evidence="9">
    <location>
        <begin position="80"/>
        <end position="98"/>
    </location>
</feature>
<keyword evidence="7 9" id="KW-1133">Transmembrane helix</keyword>
<feature type="transmembrane region" description="Helical" evidence="9">
    <location>
        <begin position="12"/>
        <end position="31"/>
    </location>
</feature>
<protein>
    <recommendedName>
        <fullName evidence="12">Na+-transporting NADH:ubiquinone oxidoreductase, subunit NqrB</fullName>
    </recommendedName>
</protein>
<keyword evidence="2" id="KW-0597">Phosphoprotein</keyword>
<evidence type="ECO:0000256" key="4">
    <source>
        <dbReference type="ARBA" id="ARBA00022643"/>
    </source>
</evidence>
<evidence type="ECO:0000256" key="7">
    <source>
        <dbReference type="ARBA" id="ARBA00022989"/>
    </source>
</evidence>
<proteinExistence type="predicted"/>
<keyword evidence="1" id="KW-0813">Transport</keyword>
<evidence type="ECO:0000256" key="1">
    <source>
        <dbReference type="ARBA" id="ARBA00022448"/>
    </source>
</evidence>
<dbReference type="KEGG" id="woc:BA177_02525"/>
<dbReference type="GO" id="GO:0005886">
    <property type="term" value="C:plasma membrane"/>
    <property type="evidence" value="ECO:0007669"/>
    <property type="project" value="TreeGrafter"/>
</dbReference>
<dbReference type="PANTHER" id="PTHR30578">
    <property type="entry name" value="ELECTRON TRANSPORT COMPLEX PROTEIN RNFD"/>
    <property type="match status" value="1"/>
</dbReference>
<dbReference type="RefSeq" id="WP_068612455.1">
    <property type="nucleotide sequence ID" value="NZ_CP016268.1"/>
</dbReference>
<dbReference type="STRING" id="1548547.BA177_02525"/>
<evidence type="ECO:0000256" key="5">
    <source>
        <dbReference type="ARBA" id="ARBA00022692"/>
    </source>
</evidence>
<evidence type="ECO:0000313" key="11">
    <source>
        <dbReference type="Proteomes" id="UP000092695"/>
    </source>
</evidence>
<gene>
    <name evidence="10" type="ORF">BA177_02525</name>
</gene>
<dbReference type="Proteomes" id="UP000092695">
    <property type="component" value="Chromosome"/>
</dbReference>
<evidence type="ECO:0000256" key="3">
    <source>
        <dbReference type="ARBA" id="ARBA00022630"/>
    </source>
</evidence>
<feature type="transmembrane region" description="Helical" evidence="9">
    <location>
        <begin position="211"/>
        <end position="231"/>
    </location>
</feature>
<evidence type="ECO:0000256" key="2">
    <source>
        <dbReference type="ARBA" id="ARBA00022553"/>
    </source>
</evidence>
<feature type="transmembrane region" description="Helical" evidence="9">
    <location>
        <begin position="105"/>
        <end position="124"/>
    </location>
</feature>
<organism evidence="10 11">
    <name type="scientific">Woeseia oceani</name>
    <dbReference type="NCBI Taxonomy" id="1548547"/>
    <lineage>
        <taxon>Bacteria</taxon>
        <taxon>Pseudomonadati</taxon>
        <taxon>Pseudomonadota</taxon>
        <taxon>Gammaproteobacteria</taxon>
        <taxon>Woeseiales</taxon>
        <taxon>Woeseiaceae</taxon>
        <taxon>Woeseia</taxon>
    </lineage>
</organism>
<feature type="transmembrane region" description="Helical" evidence="9">
    <location>
        <begin position="156"/>
        <end position="175"/>
    </location>
</feature>
<evidence type="ECO:0008006" key="12">
    <source>
        <dbReference type="Google" id="ProtNLM"/>
    </source>
</evidence>
<dbReference type="OrthoDB" id="9786134at2"/>
<keyword evidence="4" id="KW-0288">FMN</keyword>
<evidence type="ECO:0000313" key="10">
    <source>
        <dbReference type="EMBL" id="ANO50241.1"/>
    </source>
</evidence>
<evidence type="ECO:0000256" key="9">
    <source>
        <dbReference type="SAM" id="Phobius"/>
    </source>
</evidence>
<name>A0A193LCS0_9GAMM</name>
<feature type="transmembrane region" description="Helical" evidence="9">
    <location>
        <begin position="237"/>
        <end position="254"/>
    </location>
</feature>
<keyword evidence="11" id="KW-1185">Reference proteome</keyword>
<feature type="transmembrane region" description="Helical" evidence="9">
    <location>
        <begin position="130"/>
        <end position="149"/>
    </location>
</feature>
<dbReference type="AlphaFoldDB" id="A0A193LCS0"/>
<evidence type="ECO:0000256" key="8">
    <source>
        <dbReference type="ARBA" id="ARBA00023136"/>
    </source>
</evidence>
<reference evidence="10 11" key="1">
    <citation type="submission" date="2016-06" db="EMBL/GenBank/DDBJ databases">
        <title>Complete genome sequence of a deep-branching marine Gamma Proteobacterium Woeseia oceani type strain XK5.</title>
        <authorList>
            <person name="Mu D."/>
            <person name="Du Z."/>
        </authorList>
    </citation>
    <scope>NUCLEOTIDE SEQUENCE [LARGE SCALE GENOMIC DNA]</scope>
    <source>
        <strain evidence="10 11">XK5</strain>
    </source>
</reference>
<dbReference type="GO" id="GO:0055085">
    <property type="term" value="P:transmembrane transport"/>
    <property type="evidence" value="ECO:0007669"/>
    <property type="project" value="InterPro"/>
</dbReference>
<sequence>MQTLLKSDPRYYQIAVLTTLVAAGVFVLDFGISWTHAFIILITAQATQYVAGRLSGVPLFDPRSAMVTTLSLTLLLRTDLPGVAALAAFTAIGSKFVLRYNGKHIFNPANFAIVGLMLLTERAWISTGQWGNATIAAFALACLGFLVLTRARRAETTLAFLGAYAALLTGRALWLGDPLSIPLHHLQNGALLIFAFFMISDPKTTPNTALGRCLFGALVALIAHTIQFIYYQPYGPMLALFFAAPVVPFIDVVLRGRHYRWVETTARPLTKTHSEGARQCE</sequence>
<dbReference type="Pfam" id="PF03116">
    <property type="entry name" value="NQR2_RnfD_RnfE"/>
    <property type="match status" value="1"/>
</dbReference>
<dbReference type="PANTHER" id="PTHR30578:SF0">
    <property type="entry name" value="ION-TRANSLOCATING OXIDOREDUCTASE COMPLEX SUBUNIT D"/>
    <property type="match status" value="1"/>
</dbReference>
<keyword evidence="8 9" id="KW-0472">Membrane</keyword>
<dbReference type="InterPro" id="IPR004338">
    <property type="entry name" value="NqrB/RnfD"/>
</dbReference>
<accession>A0A193LCS0</accession>
<dbReference type="EMBL" id="CP016268">
    <property type="protein sequence ID" value="ANO50241.1"/>
    <property type="molecule type" value="Genomic_DNA"/>
</dbReference>
<feature type="transmembrane region" description="Helical" evidence="9">
    <location>
        <begin position="181"/>
        <end position="199"/>
    </location>
</feature>
<evidence type="ECO:0000256" key="6">
    <source>
        <dbReference type="ARBA" id="ARBA00022967"/>
    </source>
</evidence>
<keyword evidence="5 9" id="KW-0812">Transmembrane</keyword>
<keyword evidence="3" id="KW-0285">Flavoprotein</keyword>